<dbReference type="GO" id="GO:0000978">
    <property type="term" value="F:RNA polymerase II cis-regulatory region sequence-specific DNA binding"/>
    <property type="evidence" value="ECO:0007669"/>
    <property type="project" value="TreeGrafter"/>
</dbReference>
<dbReference type="InterPro" id="IPR001356">
    <property type="entry name" value="HD"/>
</dbReference>
<dbReference type="Pfam" id="PF00046">
    <property type="entry name" value="Homeodomain"/>
    <property type="match status" value="1"/>
</dbReference>
<keyword evidence="5 8" id="KW-0371">Homeobox</keyword>
<feature type="compositionally biased region" description="Polar residues" evidence="11">
    <location>
        <begin position="583"/>
        <end position="611"/>
    </location>
</feature>
<feature type="domain" description="Homeobox" evidence="12">
    <location>
        <begin position="448"/>
        <end position="508"/>
    </location>
</feature>
<keyword evidence="4 8" id="KW-0238">DNA-binding</keyword>
<evidence type="ECO:0000256" key="1">
    <source>
        <dbReference type="ARBA" id="ARBA00004123"/>
    </source>
</evidence>
<accession>A0A914YNY7</accession>
<evidence type="ECO:0000313" key="15">
    <source>
        <dbReference type="WBParaSite" id="PSU_v2.g21140.t1"/>
    </source>
</evidence>
<keyword evidence="7 8" id="KW-0539">Nucleus</keyword>
<keyword evidence="14" id="KW-1185">Reference proteome</keyword>
<proteinExistence type="inferred from homology"/>
<feature type="DNA-binding region" description="Homeobox" evidence="8">
    <location>
        <begin position="450"/>
        <end position="509"/>
    </location>
</feature>
<feature type="region of interest" description="Disordered" evidence="11">
    <location>
        <begin position="505"/>
        <end position="553"/>
    </location>
</feature>
<protein>
    <recommendedName>
        <fullName evidence="10">One cut domain family member</fullName>
    </recommendedName>
</protein>
<evidence type="ECO:0000256" key="8">
    <source>
        <dbReference type="PROSITE-ProRule" id="PRU00108"/>
    </source>
</evidence>
<comment type="similarity">
    <text evidence="2 10">Belongs to the CUT homeobox family.</text>
</comment>
<dbReference type="InterPro" id="IPR010982">
    <property type="entry name" value="Lambda_DNA-bd_dom_sf"/>
</dbReference>
<dbReference type="Proteomes" id="UP000887577">
    <property type="component" value="Unplaced"/>
</dbReference>
<dbReference type="InterPro" id="IPR003350">
    <property type="entry name" value="CUT_dom"/>
</dbReference>
<name>A0A914YNY7_9BILA</name>
<dbReference type="PANTHER" id="PTHR14057:SF47">
    <property type="entry name" value="HOMEOBOX PROTEIN ONECUT"/>
    <property type="match status" value="1"/>
</dbReference>
<evidence type="ECO:0000256" key="9">
    <source>
        <dbReference type="RuleBase" id="RU000682"/>
    </source>
</evidence>
<dbReference type="SMART" id="SM00389">
    <property type="entry name" value="HOX"/>
    <property type="match status" value="1"/>
</dbReference>
<evidence type="ECO:0000256" key="3">
    <source>
        <dbReference type="ARBA" id="ARBA00023015"/>
    </source>
</evidence>
<feature type="compositionally biased region" description="Polar residues" evidence="11">
    <location>
        <begin position="424"/>
        <end position="438"/>
    </location>
</feature>
<feature type="region of interest" description="Disordered" evidence="11">
    <location>
        <begin position="31"/>
        <end position="61"/>
    </location>
</feature>
<evidence type="ECO:0000256" key="4">
    <source>
        <dbReference type="ARBA" id="ARBA00023125"/>
    </source>
</evidence>
<dbReference type="Gene3D" id="1.10.10.60">
    <property type="entry name" value="Homeodomain-like"/>
    <property type="match status" value="1"/>
</dbReference>
<feature type="region of interest" description="Disordered" evidence="11">
    <location>
        <begin position="221"/>
        <end position="308"/>
    </location>
</feature>
<evidence type="ECO:0000256" key="7">
    <source>
        <dbReference type="ARBA" id="ARBA00023242"/>
    </source>
</evidence>
<dbReference type="FunFam" id="1.10.260.40:FF:000005">
    <property type="entry name" value="One cut domain family member"/>
    <property type="match status" value="1"/>
</dbReference>
<dbReference type="GO" id="GO:0000981">
    <property type="term" value="F:DNA-binding transcription factor activity, RNA polymerase II-specific"/>
    <property type="evidence" value="ECO:0007669"/>
    <property type="project" value="TreeGrafter"/>
</dbReference>
<dbReference type="InterPro" id="IPR051649">
    <property type="entry name" value="CUT_Homeobox"/>
</dbReference>
<dbReference type="FunFam" id="1.10.10.60:FF:000054">
    <property type="entry name" value="One cut domain family member"/>
    <property type="match status" value="1"/>
</dbReference>
<feature type="compositionally biased region" description="Basic residues" evidence="11">
    <location>
        <begin position="537"/>
        <end position="546"/>
    </location>
</feature>
<feature type="region of interest" description="Disordered" evidence="11">
    <location>
        <begin position="424"/>
        <end position="451"/>
    </location>
</feature>
<evidence type="ECO:0000313" key="14">
    <source>
        <dbReference type="Proteomes" id="UP000887577"/>
    </source>
</evidence>
<feature type="region of interest" description="Disordered" evidence="11">
    <location>
        <begin position="655"/>
        <end position="692"/>
    </location>
</feature>
<organism evidence="14 15">
    <name type="scientific">Panagrolaimus superbus</name>
    <dbReference type="NCBI Taxonomy" id="310955"/>
    <lineage>
        <taxon>Eukaryota</taxon>
        <taxon>Metazoa</taxon>
        <taxon>Ecdysozoa</taxon>
        <taxon>Nematoda</taxon>
        <taxon>Chromadorea</taxon>
        <taxon>Rhabditida</taxon>
        <taxon>Tylenchina</taxon>
        <taxon>Panagrolaimomorpha</taxon>
        <taxon>Panagrolaimoidea</taxon>
        <taxon>Panagrolaimidae</taxon>
        <taxon>Panagrolaimus</taxon>
    </lineage>
</organism>
<keyword evidence="3 10" id="KW-0805">Transcription regulation</keyword>
<feature type="compositionally biased region" description="Polar residues" evidence="11">
    <location>
        <begin position="262"/>
        <end position="277"/>
    </location>
</feature>
<dbReference type="PANTHER" id="PTHR14057">
    <property type="entry name" value="TRANSCRIPTION FACTOR ONECUT"/>
    <property type="match status" value="1"/>
</dbReference>
<feature type="compositionally biased region" description="Low complexity" evidence="11">
    <location>
        <begin position="571"/>
        <end position="582"/>
    </location>
</feature>
<dbReference type="AlphaFoldDB" id="A0A914YNY7"/>
<dbReference type="SMART" id="SM01109">
    <property type="entry name" value="CUT"/>
    <property type="match status" value="1"/>
</dbReference>
<feature type="region of interest" description="Disordered" evidence="11">
    <location>
        <begin position="1"/>
        <end position="20"/>
    </location>
</feature>
<feature type="compositionally biased region" description="Polar residues" evidence="11">
    <location>
        <begin position="655"/>
        <end position="682"/>
    </location>
</feature>
<evidence type="ECO:0000256" key="11">
    <source>
        <dbReference type="SAM" id="MobiDB-lite"/>
    </source>
</evidence>
<comment type="subcellular location">
    <subcellularLocation>
        <location evidence="1 8 9">Nucleus</location>
    </subcellularLocation>
</comment>
<dbReference type="SUPFAM" id="SSF47413">
    <property type="entry name" value="lambda repressor-like DNA-binding domains"/>
    <property type="match status" value="1"/>
</dbReference>
<evidence type="ECO:0000259" key="13">
    <source>
        <dbReference type="PROSITE" id="PS51042"/>
    </source>
</evidence>
<feature type="domain" description="CUT" evidence="13">
    <location>
        <begin position="318"/>
        <end position="404"/>
    </location>
</feature>
<dbReference type="InterPro" id="IPR009057">
    <property type="entry name" value="Homeodomain-like_sf"/>
</dbReference>
<dbReference type="Gene3D" id="1.10.260.40">
    <property type="entry name" value="lambda repressor-like DNA-binding domains"/>
    <property type="match status" value="1"/>
</dbReference>
<evidence type="ECO:0000256" key="2">
    <source>
        <dbReference type="ARBA" id="ARBA00008190"/>
    </source>
</evidence>
<feature type="region of interest" description="Disordered" evidence="11">
    <location>
        <begin position="568"/>
        <end position="641"/>
    </location>
</feature>
<evidence type="ECO:0000256" key="10">
    <source>
        <dbReference type="RuleBase" id="RU361129"/>
    </source>
</evidence>
<dbReference type="GO" id="GO:0005634">
    <property type="term" value="C:nucleus"/>
    <property type="evidence" value="ECO:0007669"/>
    <property type="project" value="UniProtKB-SubCell"/>
</dbReference>
<dbReference type="PROSITE" id="PS50071">
    <property type="entry name" value="HOMEOBOX_2"/>
    <property type="match status" value="1"/>
</dbReference>
<dbReference type="CDD" id="cd00086">
    <property type="entry name" value="homeodomain"/>
    <property type="match status" value="1"/>
</dbReference>
<sequence length="692" mass="76938">MTGNNFLQIDPTHFNGSTTRHYDDLPENFLETVSPHNSGPPLPLSSLPNHHDNGGSHLAGLGTMSVAGSDYASLIPMGSSNYTSSLKTESLEHHLRGSHANPLEKFHRYNGPASLLSPLQLDNPLGVTRNGRASEMLSSLRTNNTYVKEEMNSDLGFNHEYEVPIYLHQPSQQELERMTAATPPAISSDILGNSCIPGNEFKVVQYEVATSQSYIPQNHDHLQLQSQPPPQQQQQASRRSRARAKNLNNQQQQQQQQHHHSNAINNAGPSSNEDATSPPQHHHQQQPARQPRATGNMGPGAGVPRAVYSTSDITDPLNAEIDDDIYIDTKELCKRIAYELKQHSIPQAIFAERILCRSQGTLSDLLRNPKPWNRLKSGRETFRRMFNWVQQPLHVRLSILDMYKDNQISGPMGSMPIATTTNVMSPPTPAQNARQNSRARLATDDSGNSAKRPRLVFTDIQKRTLQAIFKETQRPSREMQQTIAEHLRLDMSTVSNFFMNARRRSRNGSVIEDEPAPYQQIRPISPPPESPTSTPRHTTHSSRNRSFKSPAASMPGHIDEAVAAVAHGTNSSPHQSFHSSPQDLISPTDNDVYSDILDSTGQLLDNGQNWDDSADIKPTPSDFMSQHYDEDSNEQQNPNDSQQVFISPRSVDNVYITNNSGSNGTQQHHGFRQIFSNDSKQPASAPGSVHSN</sequence>
<keyword evidence="6 10" id="KW-0804">Transcription</keyword>
<evidence type="ECO:0000256" key="6">
    <source>
        <dbReference type="ARBA" id="ARBA00023163"/>
    </source>
</evidence>
<evidence type="ECO:0000259" key="12">
    <source>
        <dbReference type="PROSITE" id="PS50071"/>
    </source>
</evidence>
<dbReference type="Pfam" id="PF02376">
    <property type="entry name" value="CUT"/>
    <property type="match status" value="1"/>
</dbReference>
<dbReference type="WBParaSite" id="PSU_v2.g21140.t1">
    <property type="protein sequence ID" value="PSU_v2.g21140.t1"/>
    <property type="gene ID" value="PSU_v2.g21140"/>
</dbReference>
<evidence type="ECO:0000256" key="5">
    <source>
        <dbReference type="ARBA" id="ARBA00023155"/>
    </source>
</evidence>
<dbReference type="PROSITE" id="PS51042">
    <property type="entry name" value="CUT"/>
    <property type="match status" value="1"/>
</dbReference>
<dbReference type="SUPFAM" id="SSF46689">
    <property type="entry name" value="Homeodomain-like"/>
    <property type="match status" value="1"/>
</dbReference>
<reference evidence="15" key="1">
    <citation type="submission" date="2022-11" db="UniProtKB">
        <authorList>
            <consortium name="WormBaseParasite"/>
        </authorList>
    </citation>
    <scope>IDENTIFICATION</scope>
</reference>